<accession>K2PSS8</accession>
<gene>
    <name evidence="1" type="ORF">I215_11229</name>
</gene>
<reference evidence="1 2" key="1">
    <citation type="journal article" date="2012" name="J. Bacteriol.">
        <title>Genome Sequence of Galbibacter marinum Type Strain ck-I2-15.</title>
        <authorList>
            <person name="Lai Q."/>
            <person name="Li C."/>
            <person name="Shao Z."/>
        </authorList>
    </citation>
    <scope>NUCLEOTIDE SEQUENCE [LARGE SCALE GENOMIC DNA]</scope>
    <source>
        <strain evidence="2">ck-I2-15</strain>
    </source>
</reference>
<keyword evidence="2" id="KW-1185">Reference proteome</keyword>
<comment type="caution">
    <text evidence="1">The sequence shown here is derived from an EMBL/GenBank/DDBJ whole genome shotgun (WGS) entry which is preliminary data.</text>
</comment>
<organism evidence="1 2">
    <name type="scientific">Galbibacter marinus</name>
    <dbReference type="NCBI Taxonomy" id="555500"/>
    <lineage>
        <taxon>Bacteria</taxon>
        <taxon>Pseudomonadati</taxon>
        <taxon>Bacteroidota</taxon>
        <taxon>Flavobacteriia</taxon>
        <taxon>Flavobacteriales</taxon>
        <taxon>Flavobacteriaceae</taxon>
        <taxon>Galbibacter</taxon>
    </lineage>
</organism>
<name>K2PSS8_9FLAO</name>
<protein>
    <submittedName>
        <fullName evidence="1">Uncharacterized protein</fullName>
    </submittedName>
</protein>
<sequence>METKNKQKRNLSKIIGFFGLLIAMLLLPQNSFAHCDSYDGPVIQDAFKALESDNVELVYKWISEDQEAEITSLFNKTLKYKNRDKEVYQLLEKHFLETLVRLHREGEGAPYTGLKPAGSTKQIIGLTDTAILEKDLPTLLNKLNKHIGKVIKEKYEKVAALYDVRDESPEKGRAYVAAYVDYTHTIEAIHAPLEHNEASHPAQRTVHKH</sequence>
<dbReference type="Proteomes" id="UP000007364">
    <property type="component" value="Unassembled WGS sequence"/>
</dbReference>
<dbReference type="OrthoDB" id="2168082at2"/>
<evidence type="ECO:0000313" key="1">
    <source>
        <dbReference type="EMBL" id="EKF54639.1"/>
    </source>
</evidence>
<dbReference type="AlphaFoldDB" id="K2PSS8"/>
<dbReference type="STRING" id="555500.I215_11229"/>
<dbReference type="PATRIC" id="fig|555500.3.peg.2315"/>
<dbReference type="EMBL" id="AMSG01000017">
    <property type="protein sequence ID" value="EKF54639.1"/>
    <property type="molecule type" value="Genomic_DNA"/>
</dbReference>
<dbReference type="eggNOG" id="ENOG5031KIR">
    <property type="taxonomic scope" value="Bacteria"/>
</dbReference>
<evidence type="ECO:0000313" key="2">
    <source>
        <dbReference type="Proteomes" id="UP000007364"/>
    </source>
</evidence>
<proteinExistence type="predicted"/>
<dbReference type="Pfam" id="PF20046">
    <property type="entry name" value="DUF6448"/>
    <property type="match status" value="1"/>
</dbReference>
<dbReference type="InterPro" id="IPR045613">
    <property type="entry name" value="DUF6448"/>
</dbReference>